<dbReference type="RefSeq" id="WP_139942307.1">
    <property type="nucleotide sequence ID" value="NZ_JBHSYP010000003.1"/>
</dbReference>
<name>A0A501P9W5_9PROT</name>
<evidence type="ECO:0000313" key="1">
    <source>
        <dbReference type="EMBL" id="TPD56836.1"/>
    </source>
</evidence>
<proteinExistence type="predicted"/>
<gene>
    <name evidence="1" type="ORF">FIV46_17855</name>
</gene>
<dbReference type="AlphaFoldDB" id="A0A501P9W5"/>
<dbReference type="OrthoDB" id="9154127at2"/>
<evidence type="ECO:0000313" key="2">
    <source>
        <dbReference type="Proteomes" id="UP000319148"/>
    </source>
</evidence>
<reference evidence="2" key="1">
    <citation type="submission" date="2019-06" db="EMBL/GenBank/DDBJ databases">
        <title>The complete genome of Emcibacter congregatus ZYLT.</title>
        <authorList>
            <person name="Zhao Z."/>
        </authorList>
    </citation>
    <scope>NUCLEOTIDE SEQUENCE [LARGE SCALE GENOMIC DNA]</scope>
    <source>
        <strain evidence="2">MCCC 1A06723</strain>
    </source>
</reference>
<comment type="caution">
    <text evidence="1">The sequence shown here is derived from an EMBL/GenBank/DDBJ whole genome shotgun (WGS) entry which is preliminary data.</text>
</comment>
<organism evidence="1 2">
    <name type="scientific">Emcibacter nanhaiensis</name>
    <dbReference type="NCBI Taxonomy" id="1505037"/>
    <lineage>
        <taxon>Bacteria</taxon>
        <taxon>Pseudomonadati</taxon>
        <taxon>Pseudomonadota</taxon>
        <taxon>Alphaproteobacteria</taxon>
        <taxon>Emcibacterales</taxon>
        <taxon>Emcibacteraceae</taxon>
        <taxon>Emcibacter</taxon>
    </lineage>
</organism>
<accession>A0A501P9W5</accession>
<protein>
    <submittedName>
        <fullName evidence="1">Uncharacterized protein</fullName>
    </submittedName>
</protein>
<dbReference type="Proteomes" id="UP000319148">
    <property type="component" value="Unassembled WGS sequence"/>
</dbReference>
<keyword evidence="2" id="KW-1185">Reference proteome</keyword>
<sequence>MKFYPIEVPRTGYRGANLAKQKKTYNRNRVATLVEHYINTDLSTKPNDTIHQYHSAHIAQELGEDSKLVHDVIFATDGGSNGITIVKGDYERAMEALHQPKDKTKMAEEN</sequence>
<dbReference type="EMBL" id="VFIY01000019">
    <property type="protein sequence ID" value="TPD56836.1"/>
    <property type="molecule type" value="Genomic_DNA"/>
</dbReference>